<evidence type="ECO:0000313" key="2">
    <source>
        <dbReference type="EMBL" id="NYI70038.1"/>
    </source>
</evidence>
<feature type="transmembrane region" description="Helical" evidence="1">
    <location>
        <begin position="15"/>
        <end position="35"/>
    </location>
</feature>
<accession>A0A7Z0IK17</accession>
<keyword evidence="1" id="KW-0812">Transmembrane</keyword>
<dbReference type="AlphaFoldDB" id="A0A7Z0IK17"/>
<organism evidence="2 3">
    <name type="scientific">Naumannella cuiyingiana</name>
    <dbReference type="NCBI Taxonomy" id="1347891"/>
    <lineage>
        <taxon>Bacteria</taxon>
        <taxon>Bacillati</taxon>
        <taxon>Actinomycetota</taxon>
        <taxon>Actinomycetes</taxon>
        <taxon>Propionibacteriales</taxon>
        <taxon>Propionibacteriaceae</taxon>
        <taxon>Naumannella</taxon>
    </lineage>
</organism>
<evidence type="ECO:0000313" key="3">
    <source>
        <dbReference type="Proteomes" id="UP000527616"/>
    </source>
</evidence>
<keyword evidence="3" id="KW-1185">Reference proteome</keyword>
<comment type="caution">
    <text evidence="2">The sequence shown here is derived from an EMBL/GenBank/DDBJ whole genome shotgun (WGS) entry which is preliminary data.</text>
</comment>
<proteinExistence type="predicted"/>
<sequence>MLIPLEAEVVNHLPMPAYVFGIVAFLLLIGLLQLVRGVGKGRPHS</sequence>
<dbReference type="RefSeq" id="WP_179443516.1">
    <property type="nucleotide sequence ID" value="NZ_JACBZS010000001.1"/>
</dbReference>
<keyword evidence="1" id="KW-1133">Transmembrane helix</keyword>
<gene>
    <name evidence="2" type="ORF">GGQ54_000598</name>
</gene>
<dbReference type="EMBL" id="JACBZS010000001">
    <property type="protein sequence ID" value="NYI70038.1"/>
    <property type="molecule type" value="Genomic_DNA"/>
</dbReference>
<reference evidence="2 3" key="1">
    <citation type="submission" date="2020-07" db="EMBL/GenBank/DDBJ databases">
        <title>Sequencing the genomes of 1000 actinobacteria strains.</title>
        <authorList>
            <person name="Klenk H.-P."/>
        </authorList>
    </citation>
    <scope>NUCLEOTIDE SEQUENCE [LARGE SCALE GENOMIC DNA]</scope>
    <source>
        <strain evidence="2 3">DSM 103164</strain>
    </source>
</reference>
<protein>
    <submittedName>
        <fullName evidence="2">Uncharacterized protein</fullName>
    </submittedName>
</protein>
<evidence type="ECO:0000256" key="1">
    <source>
        <dbReference type="SAM" id="Phobius"/>
    </source>
</evidence>
<keyword evidence="1" id="KW-0472">Membrane</keyword>
<name>A0A7Z0IK17_9ACTN</name>
<dbReference type="Proteomes" id="UP000527616">
    <property type="component" value="Unassembled WGS sequence"/>
</dbReference>